<sequence length="339" mass="35273">MRSPQFWLSAILSLSLTTSFLASPDAFAAGVDPGKATPVQREQAQSRFLKGRKLYDSRDYAGAAEEFRASHDIVASPNSLLFLARSLRQKGDLVAAYVEFDKARVEAKELARDDTRYEKAGEAATIERDALASKLGFVVVDVQNPTEQTTLKIGGDSIRRAGWSEPAPVVPGTTTIEVETPGRAPVTTSVTVAAGQTEHTRLDAQSGTSTTVEAPAPAPAAHDDRSGLRTGAYIAGGVGAAGLITFVVAGLMNNRTYGSLEDACGKGPCPESKNDDISKGKTQQTIANIGLVVGLLGAGAGVTLFVLSQPKKGSSAQAPAAARTQVVLGATGISLRGSF</sequence>
<proteinExistence type="predicted"/>
<name>A0ABZ2KJD2_9BACT</name>
<feature type="signal peptide" evidence="3">
    <location>
        <begin position="1"/>
        <end position="28"/>
    </location>
</feature>
<reference evidence="4 5" key="1">
    <citation type="submission" date="2021-12" db="EMBL/GenBank/DDBJ databases">
        <title>Discovery of the Pendulisporaceae a myxobacterial family with distinct sporulation behavior and unique specialized metabolism.</title>
        <authorList>
            <person name="Garcia R."/>
            <person name="Popoff A."/>
            <person name="Bader C.D."/>
            <person name="Loehr J."/>
            <person name="Walesch S."/>
            <person name="Walt C."/>
            <person name="Boldt J."/>
            <person name="Bunk B."/>
            <person name="Haeckl F.J.F.P.J."/>
            <person name="Gunesch A.P."/>
            <person name="Birkelbach J."/>
            <person name="Nuebel U."/>
            <person name="Pietschmann T."/>
            <person name="Bach T."/>
            <person name="Mueller R."/>
        </authorList>
    </citation>
    <scope>NUCLEOTIDE SEQUENCE [LARGE SCALE GENOMIC DNA]</scope>
    <source>
        <strain evidence="4 5">MSr12523</strain>
    </source>
</reference>
<evidence type="ECO:0000256" key="2">
    <source>
        <dbReference type="SAM" id="Phobius"/>
    </source>
</evidence>
<evidence type="ECO:0000313" key="5">
    <source>
        <dbReference type="Proteomes" id="UP001379533"/>
    </source>
</evidence>
<dbReference type="RefSeq" id="WP_394849265.1">
    <property type="nucleotide sequence ID" value="NZ_CP089982.1"/>
</dbReference>
<keyword evidence="2" id="KW-0812">Transmembrane</keyword>
<keyword evidence="5" id="KW-1185">Reference proteome</keyword>
<gene>
    <name evidence="4" type="ORF">LZC95_17690</name>
</gene>
<evidence type="ECO:0000256" key="1">
    <source>
        <dbReference type="SAM" id="MobiDB-lite"/>
    </source>
</evidence>
<feature type="chain" id="PRO_5045073753" evidence="3">
    <location>
        <begin position="29"/>
        <end position="339"/>
    </location>
</feature>
<evidence type="ECO:0000313" key="4">
    <source>
        <dbReference type="EMBL" id="WXA98651.1"/>
    </source>
</evidence>
<feature type="transmembrane region" description="Helical" evidence="2">
    <location>
        <begin position="286"/>
        <end position="307"/>
    </location>
</feature>
<protein>
    <submittedName>
        <fullName evidence="4">Tetratricopeptide repeat protein</fullName>
    </submittedName>
</protein>
<dbReference type="Proteomes" id="UP001379533">
    <property type="component" value="Chromosome"/>
</dbReference>
<accession>A0ABZ2KJD2</accession>
<keyword evidence="2" id="KW-1133">Transmembrane helix</keyword>
<organism evidence="4 5">
    <name type="scientific">Pendulispora brunnea</name>
    <dbReference type="NCBI Taxonomy" id="2905690"/>
    <lineage>
        <taxon>Bacteria</taxon>
        <taxon>Pseudomonadati</taxon>
        <taxon>Myxococcota</taxon>
        <taxon>Myxococcia</taxon>
        <taxon>Myxococcales</taxon>
        <taxon>Sorangiineae</taxon>
        <taxon>Pendulisporaceae</taxon>
        <taxon>Pendulispora</taxon>
    </lineage>
</organism>
<feature type="region of interest" description="Disordered" evidence="1">
    <location>
        <begin position="201"/>
        <end position="224"/>
    </location>
</feature>
<dbReference type="EMBL" id="CP089982">
    <property type="protein sequence ID" value="WXA98651.1"/>
    <property type="molecule type" value="Genomic_DNA"/>
</dbReference>
<keyword evidence="2" id="KW-0472">Membrane</keyword>
<feature type="compositionally biased region" description="Polar residues" evidence="1">
    <location>
        <begin position="203"/>
        <end position="212"/>
    </location>
</feature>
<dbReference type="InterPro" id="IPR011990">
    <property type="entry name" value="TPR-like_helical_dom_sf"/>
</dbReference>
<keyword evidence="3" id="KW-0732">Signal</keyword>
<evidence type="ECO:0000256" key="3">
    <source>
        <dbReference type="SAM" id="SignalP"/>
    </source>
</evidence>
<dbReference type="Gene3D" id="1.25.40.10">
    <property type="entry name" value="Tetratricopeptide repeat domain"/>
    <property type="match status" value="1"/>
</dbReference>